<accession>A0A9E9M234</accession>
<dbReference type="HAMAP" id="MF_00595">
    <property type="entry name" value="PEPcase_type1"/>
    <property type="match status" value="1"/>
</dbReference>
<protein>
    <recommendedName>
        <fullName evidence="5 10">Phosphoenolpyruvate carboxylase</fullName>
        <shortName evidence="10">PEPC</shortName>
        <shortName evidence="10">PEPCase</shortName>
        <ecNumber evidence="4 10">4.1.1.31</ecNumber>
    </recommendedName>
</protein>
<dbReference type="Gene3D" id="1.20.1440.90">
    <property type="entry name" value="Phosphoenolpyruvate/pyruvate domain"/>
    <property type="match status" value="1"/>
</dbReference>
<dbReference type="PANTHER" id="PTHR30523:SF6">
    <property type="entry name" value="PHOSPHOENOLPYRUVATE CARBOXYLASE"/>
    <property type="match status" value="1"/>
</dbReference>
<dbReference type="InterPro" id="IPR022805">
    <property type="entry name" value="PEP_COase_bac/pln-type"/>
</dbReference>
<dbReference type="AlphaFoldDB" id="A0A9E9M234"/>
<evidence type="ECO:0000256" key="1">
    <source>
        <dbReference type="ARBA" id="ARBA00001946"/>
    </source>
</evidence>
<keyword evidence="8 10" id="KW-0120">Carbon dioxide fixation</keyword>
<dbReference type="InterPro" id="IPR015813">
    <property type="entry name" value="Pyrv/PenolPyrv_kinase-like_dom"/>
</dbReference>
<feature type="active site" evidence="10 11">
    <location>
        <position position="136"/>
    </location>
</feature>
<comment type="subunit">
    <text evidence="10">Homotetramer.</text>
</comment>
<dbReference type="NCBIfam" id="NF000584">
    <property type="entry name" value="PRK00009.1"/>
    <property type="match status" value="1"/>
</dbReference>
<evidence type="ECO:0000313" key="13">
    <source>
        <dbReference type="EMBL" id="WAW11343.1"/>
    </source>
</evidence>
<evidence type="ECO:0000256" key="10">
    <source>
        <dbReference type="HAMAP-Rule" id="MF_00595"/>
    </source>
</evidence>
<comment type="cofactor">
    <cofactor evidence="1 10">
        <name>Mg(2+)</name>
        <dbReference type="ChEBI" id="CHEBI:18420"/>
    </cofactor>
</comment>
<evidence type="ECO:0000313" key="14">
    <source>
        <dbReference type="Proteomes" id="UP001156215"/>
    </source>
</evidence>
<comment type="function">
    <text evidence="2 10">Forms oxaloacetate, a four-carbon dicarboxylic acid source for the tricarboxylic acid cycle.</text>
</comment>
<dbReference type="KEGG" id="ovb:NB640_09870"/>
<dbReference type="GO" id="GO:0008964">
    <property type="term" value="F:phosphoenolpyruvate carboxylase activity"/>
    <property type="evidence" value="ECO:0007669"/>
    <property type="project" value="UniProtKB-UniRule"/>
</dbReference>
<proteinExistence type="inferred from homology"/>
<gene>
    <name evidence="10 13" type="primary">ppc</name>
    <name evidence="13" type="ORF">NB640_09870</name>
</gene>
<evidence type="ECO:0000256" key="4">
    <source>
        <dbReference type="ARBA" id="ARBA00012305"/>
    </source>
</evidence>
<dbReference type="EC" id="4.1.1.31" evidence="4 10"/>
<dbReference type="PROSITE" id="PS00781">
    <property type="entry name" value="PEPCASE_1"/>
    <property type="match status" value="1"/>
</dbReference>
<name>A0A9E9M234_9BURK</name>
<dbReference type="PANTHER" id="PTHR30523">
    <property type="entry name" value="PHOSPHOENOLPYRUVATE CARBOXYLASE"/>
    <property type="match status" value="1"/>
</dbReference>
<comment type="catalytic activity">
    <reaction evidence="9 10">
        <text>oxaloacetate + phosphate = phosphoenolpyruvate + hydrogencarbonate</text>
        <dbReference type="Rhea" id="RHEA:28370"/>
        <dbReference type="ChEBI" id="CHEBI:16452"/>
        <dbReference type="ChEBI" id="CHEBI:17544"/>
        <dbReference type="ChEBI" id="CHEBI:43474"/>
        <dbReference type="ChEBI" id="CHEBI:58702"/>
        <dbReference type="EC" id="4.1.1.31"/>
    </reaction>
</comment>
<dbReference type="Pfam" id="PF00311">
    <property type="entry name" value="PEPcase"/>
    <property type="match status" value="1"/>
</dbReference>
<evidence type="ECO:0000256" key="3">
    <source>
        <dbReference type="ARBA" id="ARBA00008346"/>
    </source>
</evidence>
<dbReference type="GO" id="GO:0006099">
    <property type="term" value="P:tricarboxylic acid cycle"/>
    <property type="evidence" value="ECO:0007669"/>
    <property type="project" value="InterPro"/>
</dbReference>
<dbReference type="EMBL" id="CP098242">
    <property type="protein sequence ID" value="WAW11343.1"/>
    <property type="molecule type" value="Genomic_DNA"/>
</dbReference>
<keyword evidence="7 10" id="KW-0456">Lyase</keyword>
<evidence type="ECO:0000256" key="8">
    <source>
        <dbReference type="ARBA" id="ARBA00023300"/>
    </source>
</evidence>
<dbReference type="InterPro" id="IPR021135">
    <property type="entry name" value="PEP_COase"/>
</dbReference>
<evidence type="ECO:0000256" key="7">
    <source>
        <dbReference type="ARBA" id="ARBA00023239"/>
    </source>
</evidence>
<dbReference type="PRINTS" id="PR00150">
    <property type="entry name" value="PEPCARBXLASE"/>
</dbReference>
<dbReference type="GO" id="GO:0015977">
    <property type="term" value="P:carbon fixation"/>
    <property type="evidence" value="ECO:0007669"/>
    <property type="project" value="UniProtKB-UniRule"/>
</dbReference>
<keyword evidence="6 10" id="KW-0460">Magnesium</keyword>
<comment type="similarity">
    <text evidence="3 10">Belongs to the PEPCase type 1 family.</text>
</comment>
<dbReference type="InterPro" id="IPR018129">
    <property type="entry name" value="PEP_COase_Lys_AS"/>
</dbReference>
<dbReference type="SUPFAM" id="SSF51621">
    <property type="entry name" value="Phosphoenolpyruvate/pyruvate domain"/>
    <property type="match status" value="1"/>
</dbReference>
<reference evidence="13" key="1">
    <citation type="journal article" date="2022" name="Front. Microbiol.">
        <title>New perspectives on an old grouping: The genomic and phenotypic variability of Oxalobacter formigenes and the implications for calcium oxalate stone prevention.</title>
        <authorList>
            <person name="Chmiel J.A."/>
            <person name="Carr C."/>
            <person name="Stuivenberg G.A."/>
            <person name="Venema R."/>
            <person name="Chanyi R.M."/>
            <person name="Al K.F."/>
            <person name="Giguere D."/>
            <person name="Say H."/>
            <person name="Akouris P.P."/>
            <person name="Dominguez Romero S.A."/>
            <person name="Kwong A."/>
            <person name="Tai V."/>
            <person name="Koval S.F."/>
            <person name="Razvi H."/>
            <person name="Bjazevic J."/>
            <person name="Burton J.P."/>
        </authorList>
    </citation>
    <scope>NUCLEOTIDE SEQUENCE</scope>
    <source>
        <strain evidence="13">WoOx3</strain>
    </source>
</reference>
<feature type="active site" evidence="10 12">
    <location>
        <position position="585"/>
    </location>
</feature>
<evidence type="ECO:0000256" key="6">
    <source>
        <dbReference type="ARBA" id="ARBA00022842"/>
    </source>
</evidence>
<evidence type="ECO:0000256" key="11">
    <source>
        <dbReference type="PROSITE-ProRule" id="PRU10111"/>
    </source>
</evidence>
<dbReference type="PROSITE" id="PS00393">
    <property type="entry name" value="PEPCASE_2"/>
    <property type="match status" value="1"/>
</dbReference>
<dbReference type="Proteomes" id="UP001156215">
    <property type="component" value="Chromosome"/>
</dbReference>
<evidence type="ECO:0000256" key="2">
    <source>
        <dbReference type="ARBA" id="ARBA00003670"/>
    </source>
</evidence>
<dbReference type="GO" id="GO:0006107">
    <property type="term" value="P:oxaloacetate metabolic process"/>
    <property type="evidence" value="ECO:0007669"/>
    <property type="project" value="UniProtKB-UniRule"/>
</dbReference>
<organism evidence="13 14">
    <name type="scientific">Oxalobacter vibrioformis</name>
    <dbReference type="NCBI Taxonomy" id="933080"/>
    <lineage>
        <taxon>Bacteria</taxon>
        <taxon>Pseudomonadati</taxon>
        <taxon>Pseudomonadota</taxon>
        <taxon>Betaproteobacteria</taxon>
        <taxon>Burkholderiales</taxon>
        <taxon>Oxalobacteraceae</taxon>
        <taxon>Oxalobacter</taxon>
    </lineage>
</organism>
<evidence type="ECO:0000256" key="12">
    <source>
        <dbReference type="PROSITE-ProRule" id="PRU10112"/>
    </source>
</evidence>
<keyword evidence="14" id="KW-1185">Reference proteome</keyword>
<dbReference type="GO" id="GO:0005829">
    <property type="term" value="C:cytosol"/>
    <property type="evidence" value="ECO:0007669"/>
    <property type="project" value="TreeGrafter"/>
</dbReference>
<evidence type="ECO:0000256" key="9">
    <source>
        <dbReference type="ARBA" id="ARBA00048995"/>
    </source>
</evidence>
<dbReference type="InterPro" id="IPR033129">
    <property type="entry name" value="PEPCASE_His_AS"/>
</dbReference>
<sequence length="937" mass="106172">MRADIRMLGYMLGDVIRDREGEEVFSLIENIRQTAVRLRKNPELYASDTLNNLLKDLSRNQAISVVRAFSYFSHLANIVVDKFENRRYREACIAGEAAPQGSLACALNRLDEAGVSGTDIKKLLQDALISPVLTAHPTEVQRKSTLENEREIARLLAQRDGDVTPREHRRITDILHGRIAALWQTRMLRYTRLAVEDEINNALSYYLITFLEELPALYLSIAEEISDRYPDSADGIPAPDGTCRYLQMGSWIGGDRDGNPNVNAHTMRLALERQSHLIMDFYLEEIHSLGAELALSSMLNPVSAKLQALADASQDSSHHRDDEPYRRALITIYNRVAATARDMGIRNFMRNEVAKDQPYTTPEALSADLQVLIDSLNTHAGSRVSCLRIASFKTAVDVFGFHLATLDMRQNADVHERTLAELFAVAQVEPDYAALPEEKKIELLLSELSQPRLLFSPFVTYSEGTTSELEIFRTARAIREKYGHRAIRNYIISHTETVSDILEVYLLQKESGLLCMTWEKQTESTCQWLDTRLELMVVPLFETIQDLQCAANIMGDAMNIPLVRHFIERQGNLQEVMLGYSDSNKDGGYLTSNWELYRAEQSLVELFNSNGVKLRFFHGRGGTVGRGGGPTYEAILAQPHGTVNGQIRLTEQGEMIASKYSHAEIGSRNLELIVAATLEASLMPEEKASVHGRTKRRFESTMLELSRIAYKTYRNLVYETPDFPDYFFQSTPIAEISRLNIGSRPASRSASRKIEDLRAIPWSFSWGQCRLLLPGWYGFGTAVMTWLDDPESTISREDKASTLQAMYREWPFFNSLLSNMDMVLSKVDMNIAKRYAHLVTDEKLRHTVFTMISEEHARTVSAFEIVTGERERLVNNPHLARALRDRLAYIDPLNYLQIELLRRHRDPDTAPENTDSRAHRGIHLSINGIAAGMRNTG</sequence>
<evidence type="ECO:0000256" key="5">
    <source>
        <dbReference type="ARBA" id="ARBA00022419"/>
    </source>
</evidence>
<dbReference type="GO" id="GO:0000287">
    <property type="term" value="F:magnesium ion binding"/>
    <property type="evidence" value="ECO:0007669"/>
    <property type="project" value="UniProtKB-UniRule"/>
</dbReference>